<evidence type="ECO:0000313" key="1">
    <source>
        <dbReference type="EMBL" id="DAD45744.1"/>
    </source>
</evidence>
<dbReference type="AlphaFoldDB" id="A0A822ZI04"/>
<name>A0A822ZI04_NELNU</name>
<comment type="caution">
    <text evidence="1">The sequence shown here is derived from an EMBL/GenBank/DDBJ whole genome shotgun (WGS) entry which is preliminary data.</text>
</comment>
<evidence type="ECO:0000313" key="2">
    <source>
        <dbReference type="Proteomes" id="UP000607653"/>
    </source>
</evidence>
<keyword evidence="2" id="KW-1185">Reference proteome</keyword>
<protein>
    <submittedName>
        <fullName evidence="1">Uncharacterized protein</fullName>
    </submittedName>
</protein>
<dbReference type="Proteomes" id="UP000607653">
    <property type="component" value="Unassembled WGS sequence"/>
</dbReference>
<organism evidence="1 2">
    <name type="scientific">Nelumbo nucifera</name>
    <name type="common">Sacred lotus</name>
    <dbReference type="NCBI Taxonomy" id="4432"/>
    <lineage>
        <taxon>Eukaryota</taxon>
        <taxon>Viridiplantae</taxon>
        <taxon>Streptophyta</taxon>
        <taxon>Embryophyta</taxon>
        <taxon>Tracheophyta</taxon>
        <taxon>Spermatophyta</taxon>
        <taxon>Magnoliopsida</taxon>
        <taxon>Proteales</taxon>
        <taxon>Nelumbonaceae</taxon>
        <taxon>Nelumbo</taxon>
    </lineage>
</organism>
<gene>
    <name evidence="1" type="ORF">HUJ06_003974</name>
</gene>
<reference evidence="1 2" key="1">
    <citation type="journal article" date="2020" name="Mol. Biol. Evol.">
        <title>Distinct Expression and Methylation Patterns for Genes with Different Fates following a Single Whole-Genome Duplication in Flowering Plants.</title>
        <authorList>
            <person name="Shi T."/>
            <person name="Rahmani R.S."/>
            <person name="Gugger P.F."/>
            <person name="Wang M."/>
            <person name="Li H."/>
            <person name="Zhang Y."/>
            <person name="Li Z."/>
            <person name="Wang Q."/>
            <person name="Van de Peer Y."/>
            <person name="Marchal K."/>
            <person name="Chen J."/>
        </authorList>
    </citation>
    <scope>NUCLEOTIDE SEQUENCE [LARGE SCALE GENOMIC DNA]</scope>
    <source>
        <tissue evidence="1">Leaf</tissue>
    </source>
</reference>
<sequence length="53" mass="6201">MALEIGSSQISWKLRLIVGKREKKILPLFNRDDNEQWQEASGSGKKKKNQREM</sequence>
<accession>A0A822ZI04</accession>
<dbReference type="EMBL" id="DUZY01000007">
    <property type="protein sequence ID" value="DAD45744.1"/>
    <property type="molecule type" value="Genomic_DNA"/>
</dbReference>
<proteinExistence type="predicted"/>